<dbReference type="GO" id="GO:0050660">
    <property type="term" value="F:flavin adenine dinucleotide binding"/>
    <property type="evidence" value="ECO:0007669"/>
    <property type="project" value="InterPro"/>
</dbReference>
<feature type="non-terminal residue" evidence="1">
    <location>
        <position position="167"/>
    </location>
</feature>
<dbReference type="InterPro" id="IPR036318">
    <property type="entry name" value="FAD-bd_PCMH-like_sf"/>
</dbReference>
<organism evidence="1 2">
    <name type="scientific">Ficus carica</name>
    <name type="common">Common fig</name>
    <dbReference type="NCBI Taxonomy" id="3494"/>
    <lineage>
        <taxon>Eukaryota</taxon>
        <taxon>Viridiplantae</taxon>
        <taxon>Streptophyta</taxon>
        <taxon>Embryophyta</taxon>
        <taxon>Tracheophyta</taxon>
        <taxon>Spermatophyta</taxon>
        <taxon>Magnoliopsida</taxon>
        <taxon>eudicotyledons</taxon>
        <taxon>Gunneridae</taxon>
        <taxon>Pentapetalae</taxon>
        <taxon>rosids</taxon>
        <taxon>fabids</taxon>
        <taxon>Rosales</taxon>
        <taxon>Moraceae</taxon>
        <taxon>Ficeae</taxon>
        <taxon>Ficus</taxon>
    </lineage>
</organism>
<dbReference type="InterPro" id="IPR016169">
    <property type="entry name" value="FAD-bd_PCMH_sub2"/>
</dbReference>
<reference evidence="1" key="1">
    <citation type="submission" date="2023-07" db="EMBL/GenBank/DDBJ databases">
        <title>draft genome sequence of fig (Ficus carica).</title>
        <authorList>
            <person name="Takahashi T."/>
            <person name="Nishimura K."/>
        </authorList>
    </citation>
    <scope>NUCLEOTIDE SEQUENCE</scope>
</reference>
<sequence>MGEDLFWAIRGGGGSSFGVILSWKVRLVRVSPTVTISHIQKTLEEGATALFYKWQTTGNQIHEDLFLHTTTEVASTNEKRKTIRISFTSLFLGPADKLVSLMDDKFPELGLQISNCTEMSWIQSVLYFAGFSVNGPIEVLLDRTLMASYFKAKSDYVTEPISEANLE</sequence>
<dbReference type="AlphaFoldDB" id="A0AA88J2J9"/>
<keyword evidence="2" id="KW-1185">Reference proteome</keyword>
<protein>
    <submittedName>
        <fullName evidence="1">Uncharacterized protein</fullName>
    </submittedName>
</protein>
<gene>
    <name evidence="1" type="ORF">TIFTF001_029547</name>
</gene>
<name>A0AA88J2J9_FICCA</name>
<dbReference type="Gene3D" id="3.30.465.10">
    <property type="match status" value="1"/>
</dbReference>
<comment type="caution">
    <text evidence="1">The sequence shown here is derived from an EMBL/GenBank/DDBJ whole genome shotgun (WGS) entry which is preliminary data.</text>
</comment>
<dbReference type="Proteomes" id="UP001187192">
    <property type="component" value="Unassembled WGS sequence"/>
</dbReference>
<dbReference type="PANTHER" id="PTHR32448">
    <property type="entry name" value="OS08G0158400 PROTEIN"/>
    <property type="match status" value="1"/>
</dbReference>
<dbReference type="SUPFAM" id="SSF56176">
    <property type="entry name" value="FAD-binding/transporter-associated domain-like"/>
    <property type="match status" value="1"/>
</dbReference>
<dbReference type="EMBL" id="BTGU01000099">
    <property type="protein sequence ID" value="GMN60440.1"/>
    <property type="molecule type" value="Genomic_DNA"/>
</dbReference>
<dbReference type="Gene3D" id="3.40.462.20">
    <property type="match status" value="1"/>
</dbReference>
<accession>A0AA88J2J9</accession>
<evidence type="ECO:0000313" key="2">
    <source>
        <dbReference type="Proteomes" id="UP001187192"/>
    </source>
</evidence>
<proteinExistence type="predicted"/>
<evidence type="ECO:0000313" key="1">
    <source>
        <dbReference type="EMBL" id="GMN60440.1"/>
    </source>
</evidence>